<evidence type="ECO:0000256" key="7">
    <source>
        <dbReference type="ARBA" id="ARBA00023136"/>
    </source>
</evidence>
<keyword evidence="6" id="KW-0133">Cell shape</keyword>
<comment type="similarity">
    <text evidence="3">Belongs to the CDC42SE/SPEC family.</text>
</comment>
<feature type="region of interest" description="Disordered" evidence="11">
    <location>
        <begin position="325"/>
        <end position="353"/>
    </location>
</feature>
<dbReference type="InterPro" id="IPR036936">
    <property type="entry name" value="CRIB_dom_sf"/>
</dbReference>
<dbReference type="PROSITE" id="PS50108">
    <property type="entry name" value="CRIB"/>
    <property type="match status" value="1"/>
</dbReference>
<dbReference type="Proteomes" id="UP001367676">
    <property type="component" value="Unassembled WGS sequence"/>
</dbReference>
<protein>
    <recommendedName>
        <fullName evidence="14">CRIB domain-containing protein</fullName>
    </recommendedName>
</protein>
<dbReference type="InterPro" id="IPR039056">
    <property type="entry name" value="SPEC"/>
</dbReference>
<evidence type="ECO:0000259" key="14">
    <source>
        <dbReference type="PROSITE" id="PS50108"/>
    </source>
</evidence>
<evidence type="ECO:0000256" key="6">
    <source>
        <dbReference type="ARBA" id="ARBA00022960"/>
    </source>
</evidence>
<sequence length="499" mass="57168">MDLSNITVLLFFRRKISCLSILYACGSYNDSPSIWSVPRQPLATKKNVKSRATDFIGWLIRELHLCTAINVPEEAFRDEFPELIGHGLGVIRSSKKRTRNRIRIDRTMIGLPTDFQHTAHIGSNDLELNTSAVTALQNQMQSKGGYETSYTALKIQALLQLIILLVAIQIIDGQLNISSITHQDETFNWVKTIAFMTYKTYFRVFVPEHKKITCFRQMYRYWWMLVTAIVVISDAFVSIQYLLDLQHTRDELDYYSFIGCNSTSTVCIPDYFQTAYIYVPSIFMAFVFSRGVVGWILTIIMLLSALKHFRRPTPAPKIEKLDENQIDCEESSTRNEDATSSITTLSEAAPTNNPVDQNSYVPWMNVLYLPSIYEESNADKVPEYYDEHHYEHVIGPTDVPGGITIEIPSKHKKETNSIDPADNEENKNDPKLMKIDVGNICIQINQRNSRSSVTAPYYQNMKFMKLPRVSGPCKETDCNVHRAFNFMSVQDENLIRPDT</sequence>
<comment type="caution">
    <text evidence="15">The sequence shown here is derived from an EMBL/GenBank/DDBJ whole genome shotgun (WGS) entry which is preliminary data.</text>
</comment>
<dbReference type="AlphaFoldDB" id="A0AAN9T8N3"/>
<evidence type="ECO:0000256" key="10">
    <source>
        <dbReference type="ARBA" id="ARBA00023288"/>
    </source>
</evidence>
<evidence type="ECO:0000256" key="9">
    <source>
        <dbReference type="ARBA" id="ARBA00023212"/>
    </source>
</evidence>
<evidence type="ECO:0000256" key="12">
    <source>
        <dbReference type="SAM" id="Phobius"/>
    </source>
</evidence>
<evidence type="ECO:0000256" key="13">
    <source>
        <dbReference type="SAM" id="SignalP"/>
    </source>
</evidence>
<keyword evidence="13" id="KW-0732">Signal</keyword>
<comment type="subcellular location">
    <subcellularLocation>
        <location evidence="1">Cell membrane</location>
        <topology evidence="1">Lipid-anchor</topology>
    </subcellularLocation>
    <subcellularLocation>
        <location evidence="2">Cytoplasm</location>
        <location evidence="2">Cytoskeleton</location>
    </subcellularLocation>
</comment>
<keyword evidence="12" id="KW-0812">Transmembrane</keyword>
<dbReference type="GO" id="GO:0005886">
    <property type="term" value="C:plasma membrane"/>
    <property type="evidence" value="ECO:0007669"/>
    <property type="project" value="UniProtKB-SubCell"/>
</dbReference>
<reference evidence="15 16" key="1">
    <citation type="submission" date="2024-03" db="EMBL/GenBank/DDBJ databases">
        <title>Adaptation during the transition from Ophiocordyceps entomopathogen to insect associate is accompanied by gene loss and intensified selection.</title>
        <authorList>
            <person name="Ward C.M."/>
            <person name="Onetto C.A."/>
            <person name="Borneman A.R."/>
        </authorList>
    </citation>
    <scope>NUCLEOTIDE SEQUENCE [LARGE SCALE GENOMIC DNA]</scope>
    <source>
        <strain evidence="15">AWRI1</strain>
        <tissue evidence="15">Single Adult Female</tissue>
    </source>
</reference>
<dbReference type="Gene3D" id="3.90.810.10">
    <property type="entry name" value="CRIB domain"/>
    <property type="match status" value="1"/>
</dbReference>
<evidence type="ECO:0000256" key="5">
    <source>
        <dbReference type="ARBA" id="ARBA00022490"/>
    </source>
</evidence>
<feature type="domain" description="CRIB" evidence="14">
    <location>
        <begin position="109"/>
        <end position="122"/>
    </location>
</feature>
<evidence type="ECO:0000256" key="3">
    <source>
        <dbReference type="ARBA" id="ARBA00005720"/>
    </source>
</evidence>
<keyword evidence="10" id="KW-0449">Lipoprotein</keyword>
<accession>A0AAN9T8N3</accession>
<keyword evidence="16" id="KW-1185">Reference proteome</keyword>
<dbReference type="EMBL" id="JBBCAQ010000035">
    <property type="protein sequence ID" value="KAK7578165.1"/>
    <property type="molecule type" value="Genomic_DNA"/>
</dbReference>
<organism evidence="15 16">
    <name type="scientific">Parthenolecanium corni</name>
    <dbReference type="NCBI Taxonomy" id="536013"/>
    <lineage>
        <taxon>Eukaryota</taxon>
        <taxon>Metazoa</taxon>
        <taxon>Ecdysozoa</taxon>
        <taxon>Arthropoda</taxon>
        <taxon>Hexapoda</taxon>
        <taxon>Insecta</taxon>
        <taxon>Pterygota</taxon>
        <taxon>Neoptera</taxon>
        <taxon>Paraneoptera</taxon>
        <taxon>Hemiptera</taxon>
        <taxon>Sternorrhyncha</taxon>
        <taxon>Coccoidea</taxon>
        <taxon>Coccidae</taxon>
        <taxon>Parthenolecanium</taxon>
    </lineage>
</organism>
<feature type="chain" id="PRO_5043025076" description="CRIB domain-containing protein" evidence="13">
    <location>
        <begin position="19"/>
        <end position="499"/>
    </location>
</feature>
<dbReference type="GO" id="GO:0035023">
    <property type="term" value="P:regulation of Rho protein signal transduction"/>
    <property type="evidence" value="ECO:0007669"/>
    <property type="project" value="InterPro"/>
</dbReference>
<evidence type="ECO:0000256" key="11">
    <source>
        <dbReference type="SAM" id="MobiDB-lite"/>
    </source>
</evidence>
<keyword evidence="7 12" id="KW-0472">Membrane</keyword>
<gene>
    <name evidence="15" type="ORF">V9T40_010370</name>
</gene>
<evidence type="ECO:0000256" key="1">
    <source>
        <dbReference type="ARBA" id="ARBA00004193"/>
    </source>
</evidence>
<dbReference type="PANTHER" id="PTHR13502">
    <property type="entry name" value="CDC42 SMALL EFFECTOR PROTEIN HOMOLOG"/>
    <property type="match status" value="1"/>
</dbReference>
<evidence type="ECO:0000313" key="16">
    <source>
        <dbReference type="Proteomes" id="UP001367676"/>
    </source>
</evidence>
<evidence type="ECO:0000313" key="15">
    <source>
        <dbReference type="EMBL" id="KAK7578165.1"/>
    </source>
</evidence>
<keyword evidence="8" id="KW-0564">Palmitate</keyword>
<evidence type="ECO:0000256" key="8">
    <source>
        <dbReference type="ARBA" id="ARBA00023139"/>
    </source>
</evidence>
<keyword evidence="4" id="KW-1003">Cell membrane</keyword>
<proteinExistence type="inferred from homology"/>
<dbReference type="GO" id="GO:0008360">
    <property type="term" value="P:regulation of cell shape"/>
    <property type="evidence" value="ECO:0007669"/>
    <property type="project" value="UniProtKB-KW"/>
</dbReference>
<feature type="signal peptide" evidence="13">
    <location>
        <begin position="1"/>
        <end position="18"/>
    </location>
</feature>
<feature type="transmembrane region" description="Helical" evidence="12">
    <location>
        <begin position="282"/>
        <end position="303"/>
    </location>
</feature>
<dbReference type="GO" id="GO:0031267">
    <property type="term" value="F:small GTPase binding"/>
    <property type="evidence" value="ECO:0007669"/>
    <property type="project" value="InterPro"/>
</dbReference>
<name>A0AAN9T8N3_9HEMI</name>
<dbReference type="FunFam" id="3.90.810.10:FF:000004">
    <property type="entry name" value="CDC42 small effector protein 2"/>
    <property type="match status" value="1"/>
</dbReference>
<keyword evidence="12" id="KW-1133">Transmembrane helix</keyword>
<feature type="compositionally biased region" description="Polar residues" evidence="11">
    <location>
        <begin position="338"/>
        <end position="353"/>
    </location>
</feature>
<keyword evidence="5" id="KW-0963">Cytoplasm</keyword>
<keyword evidence="9" id="KW-0206">Cytoskeleton</keyword>
<feature type="transmembrane region" description="Helical" evidence="12">
    <location>
        <begin position="221"/>
        <end position="243"/>
    </location>
</feature>
<dbReference type="GO" id="GO:0005856">
    <property type="term" value="C:cytoskeleton"/>
    <property type="evidence" value="ECO:0007669"/>
    <property type="project" value="UniProtKB-SubCell"/>
</dbReference>
<dbReference type="InterPro" id="IPR000095">
    <property type="entry name" value="CRIB_dom"/>
</dbReference>
<evidence type="ECO:0000256" key="4">
    <source>
        <dbReference type="ARBA" id="ARBA00022475"/>
    </source>
</evidence>
<dbReference type="CDD" id="cd00132">
    <property type="entry name" value="CRIB"/>
    <property type="match status" value="1"/>
</dbReference>
<evidence type="ECO:0000256" key="2">
    <source>
        <dbReference type="ARBA" id="ARBA00004245"/>
    </source>
</evidence>
<dbReference type="PANTHER" id="PTHR13502:SF6">
    <property type="entry name" value="CDC42 SMALL EFFECTOR PROTEIN HOMOLOG"/>
    <property type="match status" value="1"/>
</dbReference>